<keyword evidence="4" id="KW-1133">Transmembrane helix</keyword>
<keyword evidence="8" id="KW-1185">Reference proteome</keyword>
<evidence type="ECO:0000256" key="2">
    <source>
        <dbReference type="ARBA" id="ARBA00009853"/>
    </source>
</evidence>
<dbReference type="RefSeq" id="WP_119839957.1">
    <property type="nucleotide sequence ID" value="NZ_CP060436.1"/>
</dbReference>
<dbReference type="Pfam" id="PF00892">
    <property type="entry name" value="EamA"/>
    <property type="match status" value="2"/>
</dbReference>
<sequence>MTARSDILRAVFWMSGAIVSFLAMSLAGRSLGTRLDTFEIMTWRSLTGMAIMITVLTLRRRWGLITFDRFGLHIARNLAHFTGQNLWFFAVTLIPLAQLFALEFSSPIWVLILSALLLGEKLTRNRVLAALLGFCGILLVTRPGSEPLSPGIIAAASTAIFFALTTVSTKRLTRDVHPLAIVFWMTVTQSVFGLVTAGYDGDMAMPTAETLPLLLLVGCSGLLAHFCVTTALSLAPATVIMPIDFTRLPLAAIIGALFLAEPLNIWVLMGAVVIFAGNYLNIRGETRARPPVDSA</sequence>
<feature type="domain" description="EamA" evidence="6">
    <location>
        <begin position="150"/>
        <end position="281"/>
    </location>
</feature>
<proteinExistence type="inferred from homology"/>
<dbReference type="InterPro" id="IPR000620">
    <property type="entry name" value="EamA_dom"/>
</dbReference>
<accession>A0A418SDV2</accession>
<dbReference type="InterPro" id="IPR037185">
    <property type="entry name" value="EmrE-like"/>
</dbReference>
<dbReference type="PANTHER" id="PTHR22911:SF6">
    <property type="entry name" value="SOLUTE CARRIER FAMILY 35 MEMBER G1"/>
    <property type="match status" value="1"/>
</dbReference>
<dbReference type="Proteomes" id="UP000283786">
    <property type="component" value="Chromosome"/>
</dbReference>
<protein>
    <submittedName>
        <fullName evidence="7">Riboflavin transporter</fullName>
    </submittedName>
</protein>
<comment type="subcellular location">
    <subcellularLocation>
        <location evidence="1">Membrane</location>
        <topology evidence="1">Multi-pass membrane protein</topology>
    </subcellularLocation>
</comment>
<feature type="domain" description="EamA" evidence="6">
    <location>
        <begin position="9"/>
        <end position="141"/>
    </location>
</feature>
<keyword evidence="3" id="KW-0812">Transmembrane</keyword>
<name>A0A418SDV2_9RHOB</name>
<dbReference type="SUPFAM" id="SSF103481">
    <property type="entry name" value="Multidrug resistance efflux transporter EmrE"/>
    <property type="match status" value="2"/>
</dbReference>
<dbReference type="AlphaFoldDB" id="A0A418SDV2"/>
<dbReference type="OrthoDB" id="9810329at2"/>
<evidence type="ECO:0000313" key="7">
    <source>
        <dbReference type="EMBL" id="QPM89535.1"/>
    </source>
</evidence>
<dbReference type="GO" id="GO:0016020">
    <property type="term" value="C:membrane"/>
    <property type="evidence" value="ECO:0007669"/>
    <property type="project" value="UniProtKB-SubCell"/>
</dbReference>
<dbReference type="KEGG" id="palw:PSAL_007560"/>
<reference evidence="7 8" key="1">
    <citation type="submission" date="2020-08" db="EMBL/GenBank/DDBJ databases">
        <title>Genome sequence of Rhodobacteraceae bacterium Lw-13e.</title>
        <authorList>
            <person name="Poehlein A."/>
            <person name="Wolter L."/>
            <person name="Daniel R."/>
            <person name="Brinkhoff T."/>
        </authorList>
    </citation>
    <scope>NUCLEOTIDE SEQUENCE [LARGE SCALE GENOMIC DNA]</scope>
    <source>
        <strain evidence="7 8">Lw-13e</strain>
    </source>
</reference>
<keyword evidence="5" id="KW-0472">Membrane</keyword>
<comment type="similarity">
    <text evidence="2">Belongs to the drug/metabolite transporter (DMT) superfamily. 10 TMS drug/metabolite exporter (DME) (TC 2.A.7.3) family.</text>
</comment>
<organism evidence="7 8">
    <name type="scientific">Pseudooceanicola algae</name>
    <dbReference type="NCBI Taxonomy" id="1537215"/>
    <lineage>
        <taxon>Bacteria</taxon>
        <taxon>Pseudomonadati</taxon>
        <taxon>Pseudomonadota</taxon>
        <taxon>Alphaproteobacteria</taxon>
        <taxon>Rhodobacterales</taxon>
        <taxon>Paracoccaceae</taxon>
        <taxon>Pseudooceanicola</taxon>
    </lineage>
</organism>
<dbReference type="PANTHER" id="PTHR22911">
    <property type="entry name" value="ACYL-MALONYL CONDENSING ENZYME-RELATED"/>
    <property type="match status" value="1"/>
</dbReference>
<evidence type="ECO:0000313" key="8">
    <source>
        <dbReference type="Proteomes" id="UP000283786"/>
    </source>
</evidence>
<evidence type="ECO:0000256" key="4">
    <source>
        <dbReference type="ARBA" id="ARBA00022989"/>
    </source>
</evidence>
<evidence type="ECO:0000256" key="3">
    <source>
        <dbReference type="ARBA" id="ARBA00022692"/>
    </source>
</evidence>
<evidence type="ECO:0000256" key="5">
    <source>
        <dbReference type="ARBA" id="ARBA00023136"/>
    </source>
</evidence>
<evidence type="ECO:0000259" key="6">
    <source>
        <dbReference type="Pfam" id="PF00892"/>
    </source>
</evidence>
<gene>
    <name evidence="7" type="primary">ribN_2</name>
    <name evidence="7" type="ORF">PSAL_007560</name>
</gene>
<evidence type="ECO:0000256" key="1">
    <source>
        <dbReference type="ARBA" id="ARBA00004141"/>
    </source>
</evidence>
<dbReference type="EMBL" id="CP060436">
    <property type="protein sequence ID" value="QPM89535.1"/>
    <property type="molecule type" value="Genomic_DNA"/>
</dbReference>